<dbReference type="Proteomes" id="UP000285832">
    <property type="component" value="Unassembled WGS sequence"/>
</dbReference>
<accession>A0A3E4LR83</accession>
<dbReference type="FunFam" id="1.10.10.2830:FF:000001">
    <property type="entry name" value="Chromosome partitioning protein ParB"/>
    <property type="match status" value="1"/>
</dbReference>
<dbReference type="AlphaFoldDB" id="A0A3E4LR83"/>
<dbReference type="GO" id="GO:0045881">
    <property type="term" value="P:positive regulation of sporulation resulting in formation of a cellular spore"/>
    <property type="evidence" value="ECO:0007669"/>
    <property type="project" value="TreeGrafter"/>
</dbReference>
<dbReference type="Pfam" id="PF23552">
    <property type="entry name" value="ParB_C"/>
    <property type="match status" value="1"/>
</dbReference>
<evidence type="ECO:0000256" key="4">
    <source>
        <dbReference type="ARBA" id="ARBA00023125"/>
    </source>
</evidence>
<evidence type="ECO:0000313" key="7">
    <source>
        <dbReference type="EMBL" id="RGK39826.1"/>
    </source>
</evidence>
<evidence type="ECO:0000259" key="6">
    <source>
        <dbReference type="SMART" id="SM00470"/>
    </source>
</evidence>
<sequence>MPGKKSGLGKGLDSLIPNKKNDISDSKVEKKQEKENDSPKSGEIMVRINEVEPNRDQPRKDFDEDALMELADSIRQFGILQPLLVQKKKNYYEIIAGERRWRAAKLAGIKEVPIIVKDYTDQEIVEISLIENIQRENLNPIEEAMAFKRLLQEFQLKQDEVAERVSKSRTAVTNSMRLLKLSPRVQQMIIDDMISTGHARALLAIDDEEQQFILANKIFDEKLSVRETEKLVKALKNPKKEVKKEKPEHTFIYENIEEQIKNIMGTKVSVNQKANGKGKIEIEYYSEEELERIYDLLMTIPRGE</sequence>
<feature type="domain" description="ParB-like N-terminal" evidence="6">
    <location>
        <begin position="44"/>
        <end position="133"/>
    </location>
</feature>
<dbReference type="Proteomes" id="UP000260793">
    <property type="component" value="Unassembled WGS sequence"/>
</dbReference>
<dbReference type="InterPro" id="IPR041468">
    <property type="entry name" value="HTH_ParB/Spo0J"/>
</dbReference>
<dbReference type="GO" id="GO:0003677">
    <property type="term" value="F:DNA binding"/>
    <property type="evidence" value="ECO:0007669"/>
    <property type="project" value="UniProtKB-KW"/>
</dbReference>
<dbReference type="InterPro" id="IPR003115">
    <property type="entry name" value="ParB_N"/>
</dbReference>
<comment type="similarity">
    <text evidence="2">Belongs to the ParB family.</text>
</comment>
<gene>
    <name evidence="9" type="ORF">DW116_06990</name>
    <name evidence="8" type="ORF">DW672_05850</name>
    <name evidence="7" type="ORF">DXD17_07495</name>
</gene>
<evidence type="ECO:0000313" key="12">
    <source>
        <dbReference type="Proteomes" id="UP000285832"/>
    </source>
</evidence>
<dbReference type="InterPro" id="IPR036086">
    <property type="entry name" value="ParB/Sulfiredoxin_sf"/>
</dbReference>
<dbReference type="GeneID" id="77335409"/>
<keyword evidence="4" id="KW-0238">DNA-binding</keyword>
<dbReference type="Proteomes" id="UP000284902">
    <property type="component" value="Unassembled WGS sequence"/>
</dbReference>
<feature type="compositionally biased region" description="Gly residues" evidence="5">
    <location>
        <begin position="1"/>
        <end position="10"/>
    </location>
</feature>
<dbReference type="GO" id="GO:0005694">
    <property type="term" value="C:chromosome"/>
    <property type="evidence" value="ECO:0007669"/>
    <property type="project" value="TreeGrafter"/>
</dbReference>
<dbReference type="GO" id="GO:0009295">
    <property type="term" value="C:nucleoid"/>
    <property type="evidence" value="ECO:0007669"/>
    <property type="project" value="UniProtKB-SubCell"/>
</dbReference>
<dbReference type="PANTHER" id="PTHR33375:SF1">
    <property type="entry name" value="CHROMOSOME-PARTITIONING PROTEIN PARB-RELATED"/>
    <property type="match status" value="1"/>
</dbReference>
<evidence type="ECO:0000256" key="2">
    <source>
        <dbReference type="ARBA" id="ARBA00006295"/>
    </source>
</evidence>
<protein>
    <submittedName>
        <fullName evidence="7">ParB/RepB/Spo0J family partition protein</fullName>
    </submittedName>
</protein>
<evidence type="ECO:0000313" key="9">
    <source>
        <dbReference type="EMBL" id="RHJ61869.1"/>
    </source>
</evidence>
<dbReference type="FunFam" id="3.90.1530.30:FF:000001">
    <property type="entry name" value="Chromosome partitioning protein ParB"/>
    <property type="match status" value="1"/>
</dbReference>
<reference evidence="10 11" key="1">
    <citation type="submission" date="2018-08" db="EMBL/GenBank/DDBJ databases">
        <title>A genome reference for cultivated species of the human gut microbiota.</title>
        <authorList>
            <person name="Zou Y."/>
            <person name="Xue W."/>
            <person name="Luo G."/>
        </authorList>
    </citation>
    <scope>NUCLEOTIDE SEQUENCE [LARGE SCALE GENOMIC DNA]</scope>
    <source>
        <strain evidence="9 12">AM09-9</strain>
        <strain evidence="8 11">AM25-1LB</strain>
        <strain evidence="7 10">TF11-7</strain>
    </source>
</reference>
<feature type="compositionally biased region" description="Basic and acidic residues" evidence="5">
    <location>
        <begin position="49"/>
        <end position="60"/>
    </location>
</feature>
<proteinExistence type="inferred from homology"/>
<dbReference type="GO" id="GO:0007059">
    <property type="term" value="P:chromosome segregation"/>
    <property type="evidence" value="ECO:0007669"/>
    <property type="project" value="UniProtKB-KW"/>
</dbReference>
<feature type="region of interest" description="Disordered" evidence="5">
    <location>
        <begin position="1"/>
        <end position="60"/>
    </location>
</feature>
<dbReference type="SUPFAM" id="SSF110849">
    <property type="entry name" value="ParB/Sulfiredoxin"/>
    <property type="match status" value="1"/>
</dbReference>
<evidence type="ECO:0000313" key="8">
    <source>
        <dbReference type="EMBL" id="RHF61370.1"/>
    </source>
</evidence>
<dbReference type="NCBIfam" id="TIGR00180">
    <property type="entry name" value="parB_part"/>
    <property type="match status" value="1"/>
</dbReference>
<dbReference type="EMBL" id="QRHG01000011">
    <property type="protein sequence ID" value="RHF61370.1"/>
    <property type="molecule type" value="Genomic_DNA"/>
</dbReference>
<organism evidence="7 10">
    <name type="scientific">[Ruminococcus] lactaris</name>
    <dbReference type="NCBI Taxonomy" id="46228"/>
    <lineage>
        <taxon>Bacteria</taxon>
        <taxon>Bacillati</taxon>
        <taxon>Bacillota</taxon>
        <taxon>Clostridia</taxon>
        <taxon>Lachnospirales</taxon>
        <taxon>Lachnospiraceae</taxon>
        <taxon>Mediterraneibacter</taxon>
    </lineage>
</organism>
<dbReference type="RefSeq" id="WP_005608440.1">
    <property type="nucleotide sequence ID" value="NZ_CABKOA010000047.1"/>
</dbReference>
<comment type="caution">
    <text evidence="7">The sequence shown here is derived from an EMBL/GenBank/DDBJ whole genome shotgun (WGS) entry which is preliminary data.</text>
</comment>
<feature type="compositionally biased region" description="Basic and acidic residues" evidence="5">
    <location>
        <begin position="19"/>
        <end position="40"/>
    </location>
</feature>
<evidence type="ECO:0000256" key="5">
    <source>
        <dbReference type="SAM" id="MobiDB-lite"/>
    </source>
</evidence>
<dbReference type="CDD" id="cd16393">
    <property type="entry name" value="SPO0J_N"/>
    <property type="match status" value="1"/>
</dbReference>
<dbReference type="Pfam" id="PF02195">
    <property type="entry name" value="ParB_N"/>
    <property type="match status" value="1"/>
</dbReference>
<dbReference type="SUPFAM" id="SSF109709">
    <property type="entry name" value="KorB DNA-binding domain-like"/>
    <property type="match status" value="1"/>
</dbReference>
<dbReference type="InterPro" id="IPR004437">
    <property type="entry name" value="ParB/RepB/Spo0J"/>
</dbReference>
<dbReference type="Pfam" id="PF17762">
    <property type="entry name" value="HTH_ParB"/>
    <property type="match status" value="1"/>
</dbReference>
<evidence type="ECO:0000256" key="1">
    <source>
        <dbReference type="ARBA" id="ARBA00004453"/>
    </source>
</evidence>
<dbReference type="Gene3D" id="3.90.1530.30">
    <property type="match status" value="1"/>
</dbReference>
<evidence type="ECO:0000256" key="3">
    <source>
        <dbReference type="ARBA" id="ARBA00022829"/>
    </source>
</evidence>
<comment type="subcellular location">
    <subcellularLocation>
        <location evidence="1">Cytoplasm</location>
        <location evidence="1">Nucleoid</location>
    </subcellularLocation>
</comment>
<dbReference type="EMBL" id="QSQN01000017">
    <property type="protein sequence ID" value="RGK39826.1"/>
    <property type="molecule type" value="Genomic_DNA"/>
</dbReference>
<evidence type="ECO:0000313" key="11">
    <source>
        <dbReference type="Proteomes" id="UP000284902"/>
    </source>
</evidence>
<evidence type="ECO:0000313" key="10">
    <source>
        <dbReference type="Proteomes" id="UP000260793"/>
    </source>
</evidence>
<keyword evidence="3" id="KW-0159">Chromosome partition</keyword>
<dbReference type="Gene3D" id="1.10.10.2830">
    <property type="match status" value="1"/>
</dbReference>
<dbReference type="SMART" id="SM00470">
    <property type="entry name" value="ParB"/>
    <property type="match status" value="1"/>
</dbReference>
<dbReference type="InterPro" id="IPR050336">
    <property type="entry name" value="Chromosome_partition/occlusion"/>
</dbReference>
<dbReference type="EMBL" id="QRMI01000014">
    <property type="protein sequence ID" value="RHJ61869.1"/>
    <property type="molecule type" value="Genomic_DNA"/>
</dbReference>
<dbReference type="PANTHER" id="PTHR33375">
    <property type="entry name" value="CHROMOSOME-PARTITIONING PROTEIN PARB-RELATED"/>
    <property type="match status" value="1"/>
</dbReference>
<name>A0A3E4LR83_9FIRM</name>
<dbReference type="InterPro" id="IPR057240">
    <property type="entry name" value="ParB_dimer_C"/>
</dbReference>